<evidence type="ECO:0000313" key="3">
    <source>
        <dbReference type="EMBL" id="CAG9335501.1"/>
    </source>
</evidence>
<proteinExistence type="inferred from homology"/>
<dbReference type="InterPro" id="IPR037256">
    <property type="entry name" value="ASC_dom_sf"/>
</dbReference>
<evidence type="ECO:0000256" key="1">
    <source>
        <dbReference type="ARBA" id="ARBA00010926"/>
    </source>
</evidence>
<dbReference type="Pfam" id="PF04739">
    <property type="entry name" value="AMPKBI"/>
    <property type="match status" value="1"/>
</dbReference>
<organism evidence="3 4">
    <name type="scientific">Blepharisma stoltei</name>
    <dbReference type="NCBI Taxonomy" id="1481888"/>
    <lineage>
        <taxon>Eukaryota</taxon>
        <taxon>Sar</taxon>
        <taxon>Alveolata</taxon>
        <taxon>Ciliophora</taxon>
        <taxon>Postciliodesmatophora</taxon>
        <taxon>Heterotrichea</taxon>
        <taxon>Heterotrichida</taxon>
        <taxon>Blepharismidae</taxon>
        <taxon>Blepharisma</taxon>
    </lineage>
</organism>
<dbReference type="Proteomes" id="UP001162131">
    <property type="component" value="Unassembled WGS sequence"/>
</dbReference>
<dbReference type="SUPFAM" id="SSF160219">
    <property type="entry name" value="AMPKBI-like"/>
    <property type="match status" value="1"/>
</dbReference>
<evidence type="ECO:0000259" key="2">
    <source>
        <dbReference type="SMART" id="SM01010"/>
    </source>
</evidence>
<dbReference type="PANTHER" id="PTHR46316:SF2">
    <property type="entry name" value="SNF1-RELATED PROTEIN KINASE REGULATORY SUBUNIT BETA-2"/>
    <property type="match status" value="1"/>
</dbReference>
<accession>A0AAU9KBA7</accession>
<dbReference type="GO" id="GO:0005737">
    <property type="term" value="C:cytoplasm"/>
    <property type="evidence" value="ECO:0007669"/>
    <property type="project" value="UniProtKB-ARBA"/>
</dbReference>
<gene>
    <name evidence="3" type="ORF">BSTOLATCC_MIC63972</name>
</gene>
<reference evidence="3" key="1">
    <citation type="submission" date="2021-09" db="EMBL/GenBank/DDBJ databases">
        <authorList>
            <consortium name="AG Swart"/>
            <person name="Singh M."/>
            <person name="Singh A."/>
            <person name="Seah K."/>
            <person name="Emmerich C."/>
        </authorList>
    </citation>
    <scope>NUCLEOTIDE SEQUENCE</scope>
    <source>
        <strain evidence="3">ATCC30299</strain>
    </source>
</reference>
<sequence length="269" mass="31096">MYLLFNFKMGSQTSRHLESSQTNSFIHGFEEERTEDRLNLEDTSRESSLASSLTENDNFIRDPNIVTYTFKWNNGGKEVSIVGAFNDWKEIIQMERRGNEFALDVLLKRDTVYDYKFLVDGEWRFANEQPIKRDPMGNVNNWIDTNALNEEEDGTLTAKNPEKYSQDFYADLTTMDPDPLPLHLCYVLANHSGSFDYRQKDTVPSNSPIHLTNAELAGENNLPVNELPIPSHVILNHVGIRANERVIGLTTTQRYREKYVTTIYYKPIK</sequence>
<dbReference type="CDD" id="cd02859">
    <property type="entry name" value="E_set_AMPKbeta_like_N"/>
    <property type="match status" value="1"/>
</dbReference>
<dbReference type="AlphaFoldDB" id="A0AAU9KBA7"/>
<dbReference type="EMBL" id="CAJZBQ010000062">
    <property type="protein sequence ID" value="CAG9335501.1"/>
    <property type="molecule type" value="Genomic_DNA"/>
</dbReference>
<dbReference type="SMART" id="SM01010">
    <property type="entry name" value="AMPKBI"/>
    <property type="match status" value="1"/>
</dbReference>
<keyword evidence="4" id="KW-1185">Reference proteome</keyword>
<dbReference type="InterPro" id="IPR043554">
    <property type="entry name" value="KINB"/>
</dbReference>
<comment type="caution">
    <text evidence="3">The sequence shown here is derived from an EMBL/GenBank/DDBJ whole genome shotgun (WGS) entry which is preliminary data.</text>
</comment>
<dbReference type="Pfam" id="PF16561">
    <property type="entry name" value="AMPK1_CBM"/>
    <property type="match status" value="1"/>
</dbReference>
<dbReference type="InterPro" id="IPR014756">
    <property type="entry name" value="Ig_E-set"/>
</dbReference>
<dbReference type="Gene3D" id="6.20.250.60">
    <property type="match status" value="1"/>
</dbReference>
<feature type="domain" description="Association with the SNF1 complex (ASC)" evidence="2">
    <location>
        <begin position="157"/>
        <end position="268"/>
    </location>
</feature>
<dbReference type="SUPFAM" id="SSF81296">
    <property type="entry name" value="E set domains"/>
    <property type="match status" value="1"/>
</dbReference>
<dbReference type="InterPro" id="IPR006828">
    <property type="entry name" value="ASC_dom"/>
</dbReference>
<name>A0AAU9KBA7_9CILI</name>
<comment type="similarity">
    <text evidence="1">Belongs to the 5'-AMP-activated protein kinase beta subunit family.</text>
</comment>
<dbReference type="InterPro" id="IPR013783">
    <property type="entry name" value="Ig-like_fold"/>
</dbReference>
<dbReference type="PANTHER" id="PTHR46316">
    <property type="entry name" value="SNF1-RELATED PROTEIN KINASE REGULATORY SUBUNIT BETA-1"/>
    <property type="match status" value="1"/>
</dbReference>
<evidence type="ECO:0000313" key="4">
    <source>
        <dbReference type="Proteomes" id="UP001162131"/>
    </source>
</evidence>
<protein>
    <recommendedName>
        <fullName evidence="2">Association with the SNF1 complex (ASC) domain-containing protein</fullName>
    </recommendedName>
</protein>
<dbReference type="Gene3D" id="2.60.40.10">
    <property type="entry name" value="Immunoglobulins"/>
    <property type="match status" value="1"/>
</dbReference>
<dbReference type="InterPro" id="IPR032640">
    <property type="entry name" value="AMPK1_CBM"/>
</dbReference>